<accession>A0ABV6ASH4</accession>
<gene>
    <name evidence="2" type="ORF">ACFFLM_00400</name>
</gene>
<evidence type="ECO:0000313" key="3">
    <source>
        <dbReference type="Proteomes" id="UP001589733"/>
    </source>
</evidence>
<feature type="compositionally biased region" description="Polar residues" evidence="1">
    <location>
        <begin position="8"/>
        <end position="18"/>
    </location>
</feature>
<proteinExistence type="predicted"/>
<dbReference type="RefSeq" id="WP_380004380.1">
    <property type="nucleotide sequence ID" value="NZ_JBHLYR010000003.1"/>
</dbReference>
<dbReference type="Proteomes" id="UP001589733">
    <property type="component" value="Unassembled WGS sequence"/>
</dbReference>
<sequence length="41" mass="4468">MQAIVHANHQQGIHSQMHQHGPLHAHQAHAGQLQVDAAQFG</sequence>
<reference evidence="2 3" key="1">
    <citation type="submission" date="2024-09" db="EMBL/GenBank/DDBJ databases">
        <authorList>
            <person name="Sun Q."/>
            <person name="Mori K."/>
        </authorList>
    </citation>
    <scope>NUCLEOTIDE SEQUENCE [LARGE SCALE GENOMIC DNA]</scope>
    <source>
        <strain evidence="2 3">JCM 13503</strain>
    </source>
</reference>
<comment type="caution">
    <text evidence="2">The sequence shown here is derived from an EMBL/GenBank/DDBJ whole genome shotgun (WGS) entry which is preliminary data.</text>
</comment>
<dbReference type="EMBL" id="JBHLYR010000003">
    <property type="protein sequence ID" value="MFB9990452.1"/>
    <property type="molecule type" value="Genomic_DNA"/>
</dbReference>
<organism evidence="2 3">
    <name type="scientific">Deinococcus oregonensis</name>
    <dbReference type="NCBI Taxonomy" id="1805970"/>
    <lineage>
        <taxon>Bacteria</taxon>
        <taxon>Thermotogati</taxon>
        <taxon>Deinococcota</taxon>
        <taxon>Deinococci</taxon>
        <taxon>Deinococcales</taxon>
        <taxon>Deinococcaceae</taxon>
        <taxon>Deinococcus</taxon>
    </lineage>
</organism>
<name>A0ABV6ASH4_9DEIO</name>
<protein>
    <submittedName>
        <fullName evidence="2">Uncharacterized protein</fullName>
    </submittedName>
</protein>
<evidence type="ECO:0000256" key="1">
    <source>
        <dbReference type="SAM" id="MobiDB-lite"/>
    </source>
</evidence>
<feature type="region of interest" description="Disordered" evidence="1">
    <location>
        <begin position="1"/>
        <end position="27"/>
    </location>
</feature>
<keyword evidence="3" id="KW-1185">Reference proteome</keyword>
<evidence type="ECO:0000313" key="2">
    <source>
        <dbReference type="EMBL" id="MFB9990452.1"/>
    </source>
</evidence>